<accession>A0A0F9M1U6</accession>
<proteinExistence type="predicted"/>
<comment type="caution">
    <text evidence="1">The sequence shown here is derived from an EMBL/GenBank/DDBJ whole genome shotgun (WGS) entry which is preliminary data.</text>
</comment>
<evidence type="ECO:0000313" key="1">
    <source>
        <dbReference type="EMBL" id="KKM99683.1"/>
    </source>
</evidence>
<protein>
    <submittedName>
        <fullName evidence="1">Uncharacterized protein</fullName>
    </submittedName>
</protein>
<reference evidence="1" key="1">
    <citation type="journal article" date="2015" name="Nature">
        <title>Complex archaea that bridge the gap between prokaryotes and eukaryotes.</title>
        <authorList>
            <person name="Spang A."/>
            <person name="Saw J.H."/>
            <person name="Jorgensen S.L."/>
            <person name="Zaremba-Niedzwiedzka K."/>
            <person name="Martijn J."/>
            <person name="Lind A.E."/>
            <person name="van Eijk R."/>
            <person name="Schleper C."/>
            <person name="Guy L."/>
            <person name="Ettema T.J."/>
        </authorList>
    </citation>
    <scope>NUCLEOTIDE SEQUENCE</scope>
</reference>
<sequence length="69" mass="8214">MDCNLGTIDIVHLHAVEETLRYLDMHGERTSYKGLVKHLSWYWMDHSKEMKHKPQGWVLDWIKCLTGEC</sequence>
<name>A0A0F9M1U6_9ZZZZ</name>
<dbReference type="AlphaFoldDB" id="A0A0F9M1U6"/>
<dbReference type="EMBL" id="LAZR01005467">
    <property type="protein sequence ID" value="KKM99683.1"/>
    <property type="molecule type" value="Genomic_DNA"/>
</dbReference>
<organism evidence="1">
    <name type="scientific">marine sediment metagenome</name>
    <dbReference type="NCBI Taxonomy" id="412755"/>
    <lineage>
        <taxon>unclassified sequences</taxon>
        <taxon>metagenomes</taxon>
        <taxon>ecological metagenomes</taxon>
    </lineage>
</organism>
<gene>
    <name evidence="1" type="ORF">LCGC14_1145320</name>
</gene>